<organism evidence="7">
    <name type="scientific">Tanacetum cinerariifolium</name>
    <name type="common">Dalmatian daisy</name>
    <name type="synonym">Chrysanthemum cinerariifolium</name>
    <dbReference type="NCBI Taxonomy" id="118510"/>
    <lineage>
        <taxon>Eukaryota</taxon>
        <taxon>Viridiplantae</taxon>
        <taxon>Streptophyta</taxon>
        <taxon>Embryophyta</taxon>
        <taxon>Tracheophyta</taxon>
        <taxon>Spermatophyta</taxon>
        <taxon>Magnoliopsida</taxon>
        <taxon>eudicotyledons</taxon>
        <taxon>Gunneridae</taxon>
        <taxon>Pentapetalae</taxon>
        <taxon>asterids</taxon>
        <taxon>campanulids</taxon>
        <taxon>Asterales</taxon>
        <taxon>Asteraceae</taxon>
        <taxon>Asteroideae</taxon>
        <taxon>Anthemideae</taxon>
        <taxon>Anthemidinae</taxon>
        <taxon>Tanacetum</taxon>
    </lineage>
</organism>
<reference evidence="7" key="1">
    <citation type="journal article" date="2019" name="Sci. Rep.">
        <title>Draft genome of Tanacetum cinerariifolium, the natural source of mosquito coil.</title>
        <authorList>
            <person name="Yamashiro T."/>
            <person name="Shiraishi A."/>
            <person name="Satake H."/>
            <person name="Nakayama K."/>
        </authorList>
    </citation>
    <scope>NUCLEOTIDE SEQUENCE</scope>
</reference>
<dbReference type="InterPro" id="IPR038765">
    <property type="entry name" value="Papain-like_cys_pep_sf"/>
</dbReference>
<dbReference type="InterPro" id="IPR003653">
    <property type="entry name" value="Peptidase_C48_C"/>
</dbReference>
<evidence type="ECO:0000256" key="3">
    <source>
        <dbReference type="ARBA" id="ARBA00022801"/>
    </source>
</evidence>
<proteinExistence type="inferred from homology"/>
<dbReference type="GO" id="GO:0016929">
    <property type="term" value="F:deSUMOylase activity"/>
    <property type="evidence" value="ECO:0007669"/>
    <property type="project" value="TreeGrafter"/>
</dbReference>
<dbReference type="SUPFAM" id="SSF54001">
    <property type="entry name" value="Cysteine proteinases"/>
    <property type="match status" value="1"/>
</dbReference>
<dbReference type="AlphaFoldDB" id="A0A6L2K1W0"/>
<evidence type="ECO:0000313" key="7">
    <source>
        <dbReference type="EMBL" id="GEU43398.1"/>
    </source>
</evidence>
<dbReference type="GO" id="GO:0016926">
    <property type="term" value="P:protein desumoylation"/>
    <property type="evidence" value="ECO:0007669"/>
    <property type="project" value="TreeGrafter"/>
</dbReference>
<dbReference type="PROSITE" id="PS50600">
    <property type="entry name" value="ULP_PROTEASE"/>
    <property type="match status" value="1"/>
</dbReference>
<dbReference type="EMBL" id="BKCJ010001704">
    <property type="protein sequence ID" value="GEU43398.1"/>
    <property type="molecule type" value="Genomic_DNA"/>
</dbReference>
<dbReference type="GO" id="GO:0005634">
    <property type="term" value="C:nucleus"/>
    <property type="evidence" value="ECO:0007669"/>
    <property type="project" value="TreeGrafter"/>
</dbReference>
<evidence type="ECO:0000256" key="2">
    <source>
        <dbReference type="ARBA" id="ARBA00022670"/>
    </source>
</evidence>
<dbReference type="PANTHER" id="PTHR12606">
    <property type="entry name" value="SENTRIN/SUMO-SPECIFIC PROTEASE"/>
    <property type="match status" value="1"/>
</dbReference>
<dbReference type="Gene3D" id="3.40.395.10">
    <property type="entry name" value="Adenoviral Proteinase, Chain A"/>
    <property type="match status" value="1"/>
</dbReference>
<feature type="region of interest" description="Disordered" evidence="5">
    <location>
        <begin position="1"/>
        <end position="21"/>
    </location>
</feature>
<feature type="domain" description="Ubiquitin-like protease family profile" evidence="6">
    <location>
        <begin position="124"/>
        <end position="287"/>
    </location>
</feature>
<dbReference type="Pfam" id="PF02902">
    <property type="entry name" value="Peptidase_C48"/>
    <property type="match status" value="1"/>
</dbReference>
<dbReference type="PANTHER" id="PTHR12606:SF1">
    <property type="entry name" value="UBIQUITIN-LIKE-SPECIFIC PROTEASE 1A"/>
    <property type="match status" value="1"/>
</dbReference>
<comment type="caution">
    <text evidence="7">The sequence shown here is derived from an EMBL/GenBank/DDBJ whole genome shotgun (WGS) entry which is preliminary data.</text>
</comment>
<sequence>MHNQLPTEPMMPEATVQGRNNGETTQSIISEYESQDLETLFMKNVDFVQESNDAKLYFHVDVNPTIFVNSLRVPLERCHKVSRYLQDPHMIQPDSTKPNHKMRARHKKVKKRCVPLTAPDGKLIPAWTEDLFRLSSAQKTRVIVPKEIINFLREIEEQYFYFPWSMDEADWAIAGPNFNTFMLRYELSCCYADGVPWFAQSVEKVYFPINVEEVHWILVELHIRSVGHESLLCISIPKLLLKTEVLDKKNIDPTNYSITYRYAVNVPMQGDAYGDCGIWVMRNMHRLVNNLSLEVSNPTQLGLAYREWLTKDFFWKYKILVK</sequence>
<evidence type="ECO:0000256" key="1">
    <source>
        <dbReference type="ARBA" id="ARBA00005234"/>
    </source>
</evidence>
<accession>A0A6L2K1W0</accession>
<name>A0A6L2K1W0_TANCI</name>
<keyword evidence="2" id="KW-0645">Protease</keyword>
<gene>
    <name evidence="7" type="ORF">Tci_015376</name>
</gene>
<evidence type="ECO:0000256" key="5">
    <source>
        <dbReference type="SAM" id="MobiDB-lite"/>
    </source>
</evidence>
<keyword evidence="3" id="KW-0378">Hydrolase</keyword>
<protein>
    <submittedName>
        <fullName evidence="7">Phospholipase-like protein</fullName>
    </submittedName>
</protein>
<keyword evidence="4" id="KW-0788">Thiol protease</keyword>
<evidence type="ECO:0000256" key="4">
    <source>
        <dbReference type="ARBA" id="ARBA00022807"/>
    </source>
</evidence>
<comment type="similarity">
    <text evidence="1">Belongs to the peptidase C48 family.</text>
</comment>
<dbReference type="GO" id="GO:0006508">
    <property type="term" value="P:proteolysis"/>
    <property type="evidence" value="ECO:0007669"/>
    <property type="project" value="UniProtKB-KW"/>
</dbReference>
<evidence type="ECO:0000259" key="6">
    <source>
        <dbReference type="PROSITE" id="PS50600"/>
    </source>
</evidence>